<dbReference type="AlphaFoldDB" id="A0A136IQX0"/>
<dbReference type="SUPFAM" id="SSF52047">
    <property type="entry name" value="RNI-like"/>
    <property type="match status" value="1"/>
</dbReference>
<evidence type="ECO:0000313" key="2">
    <source>
        <dbReference type="EMBL" id="KXJ87089.1"/>
    </source>
</evidence>
<gene>
    <name evidence="2" type="ORF">Micbo1qcDRAFT_32248</name>
</gene>
<protein>
    <recommendedName>
        <fullName evidence="4">F-box domain-containing protein</fullName>
    </recommendedName>
</protein>
<dbReference type="Gene3D" id="3.80.10.10">
    <property type="entry name" value="Ribonuclease Inhibitor"/>
    <property type="match status" value="1"/>
</dbReference>
<name>A0A136IQX0_9PEZI</name>
<proteinExistence type="predicted"/>
<dbReference type="Proteomes" id="UP000070501">
    <property type="component" value="Unassembled WGS sequence"/>
</dbReference>
<evidence type="ECO:0008006" key="4">
    <source>
        <dbReference type="Google" id="ProtNLM"/>
    </source>
</evidence>
<reference evidence="3" key="1">
    <citation type="submission" date="2016-02" db="EMBL/GenBank/DDBJ databases">
        <title>Draft genome sequence of Microdochium bolleyi, a fungal endophyte of beachgrass.</title>
        <authorList>
            <consortium name="DOE Joint Genome Institute"/>
            <person name="David A.S."/>
            <person name="May G."/>
            <person name="Haridas S."/>
            <person name="Lim J."/>
            <person name="Wang M."/>
            <person name="Labutti K."/>
            <person name="Lipzen A."/>
            <person name="Barry K."/>
            <person name="Grigoriev I.V."/>
        </authorList>
    </citation>
    <scope>NUCLEOTIDE SEQUENCE [LARGE SCALE GENOMIC DNA]</scope>
    <source>
        <strain evidence="3">J235TASD1</strain>
    </source>
</reference>
<sequence>MTASQTETPLMPQAKVGRRPGTTGPFAKLPVELVRHIGELAVSEFARYAVTDYALLCRVSRYFAYCFTPNLYESINLGALRGSAVAKLLHTMSSAPMLSEHIRTIRVPSDYKLGTIVPTSSLLSMTSEAVRRIHGRDFLAELSTQLQDDSGPGMNRSLDRNPNTWLGIMITMAPNLQHLSWSLEHHHRAVETALHIPGPDDKMIISRLRTLAYEGDHANSPGRNYELLTPKLKLCCASIKHLSLERVHLLPQDCTYNAMPSQLVSCHFRHSAIGREVLTNLLKKNPHLEDLQLGRHHFGWGASQPFVSRAEAGDILRAQGKALTNIWISCCRYVDGAAPPAGEDDFVGSLRPLTRLRALAINPDDVTDARDDSRALQHSLPPSLEELHLGPRTRRASRPVFRQLRQLTGSRAFARLRSVRVELQVHGVDGGSVAIHDIARHNLARRQRGWDRPLFHTQRIELALTRNFRPWQASEVLDNLVWAGSSIFDLL</sequence>
<dbReference type="InterPro" id="IPR032675">
    <property type="entry name" value="LRR_dom_sf"/>
</dbReference>
<evidence type="ECO:0000256" key="1">
    <source>
        <dbReference type="SAM" id="MobiDB-lite"/>
    </source>
</evidence>
<organism evidence="2 3">
    <name type="scientific">Microdochium bolleyi</name>
    <dbReference type="NCBI Taxonomy" id="196109"/>
    <lineage>
        <taxon>Eukaryota</taxon>
        <taxon>Fungi</taxon>
        <taxon>Dikarya</taxon>
        <taxon>Ascomycota</taxon>
        <taxon>Pezizomycotina</taxon>
        <taxon>Sordariomycetes</taxon>
        <taxon>Xylariomycetidae</taxon>
        <taxon>Xylariales</taxon>
        <taxon>Microdochiaceae</taxon>
        <taxon>Microdochium</taxon>
    </lineage>
</organism>
<evidence type="ECO:0000313" key="3">
    <source>
        <dbReference type="Proteomes" id="UP000070501"/>
    </source>
</evidence>
<accession>A0A136IQX0</accession>
<feature type="region of interest" description="Disordered" evidence="1">
    <location>
        <begin position="1"/>
        <end position="22"/>
    </location>
</feature>
<keyword evidence="3" id="KW-1185">Reference proteome</keyword>
<dbReference type="InParanoid" id="A0A136IQX0"/>
<dbReference type="EMBL" id="KQ964264">
    <property type="protein sequence ID" value="KXJ87089.1"/>
    <property type="molecule type" value="Genomic_DNA"/>
</dbReference>